<feature type="zinc finger region" description="C3H1-type" evidence="7">
    <location>
        <begin position="220"/>
        <end position="247"/>
    </location>
</feature>
<dbReference type="InterPro" id="IPR036855">
    <property type="entry name" value="Znf_CCCH_sf"/>
</dbReference>
<dbReference type="SMART" id="SM00356">
    <property type="entry name" value="ZnF_C3H1"/>
    <property type="match status" value="2"/>
</dbReference>
<name>A0AAD2HQF3_9AGAR</name>
<dbReference type="SMART" id="SM00028">
    <property type="entry name" value="TPR"/>
    <property type="match status" value="3"/>
</dbReference>
<evidence type="ECO:0000256" key="2">
    <source>
        <dbReference type="ARBA" id="ARBA00022737"/>
    </source>
</evidence>
<keyword evidence="3 7" id="KW-0863">Zinc-finger</keyword>
<dbReference type="PANTHER" id="PTHR46423:SF1">
    <property type="entry name" value="RNA POLYMERASE II-ASSOCIATED PROTEIN 3"/>
    <property type="match status" value="1"/>
</dbReference>
<evidence type="ECO:0000313" key="10">
    <source>
        <dbReference type="Proteomes" id="UP001295794"/>
    </source>
</evidence>
<dbReference type="InterPro" id="IPR019734">
    <property type="entry name" value="TPR_rpt"/>
</dbReference>
<evidence type="ECO:0000256" key="7">
    <source>
        <dbReference type="PROSITE-ProRule" id="PRU00723"/>
    </source>
</evidence>
<evidence type="ECO:0000256" key="6">
    <source>
        <dbReference type="PROSITE-ProRule" id="PRU00339"/>
    </source>
</evidence>
<gene>
    <name evidence="9" type="ORF">MYCIT1_LOCUS29029</name>
</gene>
<dbReference type="InterPro" id="IPR000571">
    <property type="entry name" value="Znf_CCCH"/>
</dbReference>
<keyword evidence="10" id="KW-1185">Reference proteome</keyword>
<keyword evidence="4 6" id="KW-0802">TPR repeat</keyword>
<evidence type="ECO:0000313" key="9">
    <source>
        <dbReference type="EMBL" id="CAK5279185.1"/>
    </source>
</evidence>
<dbReference type="EMBL" id="CAVNYO010000434">
    <property type="protein sequence ID" value="CAK5279185.1"/>
    <property type="molecule type" value="Genomic_DNA"/>
</dbReference>
<evidence type="ECO:0000256" key="4">
    <source>
        <dbReference type="ARBA" id="ARBA00022803"/>
    </source>
</evidence>
<dbReference type="Gene3D" id="3.30.1370.210">
    <property type="match status" value="1"/>
</dbReference>
<dbReference type="PROSITE" id="PS50103">
    <property type="entry name" value="ZF_C3H1"/>
    <property type="match status" value="2"/>
</dbReference>
<dbReference type="InterPro" id="IPR011990">
    <property type="entry name" value="TPR-like_helical_dom_sf"/>
</dbReference>
<feature type="zinc finger region" description="C3H1-type" evidence="7">
    <location>
        <begin position="189"/>
        <end position="213"/>
    </location>
</feature>
<dbReference type="PANTHER" id="PTHR46423">
    <property type="entry name" value="RNA POLYMERASE II-ASSOCIATED PROTEIN 3"/>
    <property type="match status" value="1"/>
</dbReference>
<sequence>MDRTVAHNAEAQAEEGERLKNLGNDLFRQGKYAEAAKMYNEAIEVNGTQTLYMSNLAATYLKLEDFDMAERAASTALLSDPKMVKARFRRAMARKGASKLLAAKIDLDTVLELQPSCFEAALEIDILIDMRDSGVPDLTNIWEDAEVPLPSDEPCPIISPDLAKELRALKAERDDEEAERLAHVGNGIPCKHHNLKLLGCAKGAGCPYSHAPDERSIADSEGRNVCLYFLMGSCKFGEGCLYLHSKANLPHLKDQEDFPPGLVRRLISANEQVIAEQRLFSNFMGVGPTALGQEKSRTGKVEQLSRSSKPFVMHLTLNKSTQLPIKTMEALRKKVEVARASTKAKARDFLVLPSIKGVFITDAPIVTPNNSGLLVRLVSYVENGGTVVIGGSFKMFSKNSMEDIRRPSLNKFFDEAWGLPWKLSAMAGTENQKLVLNGNHELASGLPKSLSLTGGMWLTGVAAHEALYVEQSSGQRAAAAIAQVGSGRFGFICEGAENGLGAGAIVIAMLGL</sequence>
<keyword evidence="2" id="KW-0677">Repeat</keyword>
<evidence type="ECO:0000256" key="5">
    <source>
        <dbReference type="ARBA" id="ARBA00022833"/>
    </source>
</evidence>
<dbReference type="SUPFAM" id="SSF48452">
    <property type="entry name" value="TPR-like"/>
    <property type="match status" value="1"/>
</dbReference>
<dbReference type="GO" id="GO:0101031">
    <property type="term" value="C:protein folding chaperone complex"/>
    <property type="evidence" value="ECO:0007669"/>
    <property type="project" value="TreeGrafter"/>
</dbReference>
<comment type="caution">
    <text evidence="9">The sequence shown here is derived from an EMBL/GenBank/DDBJ whole genome shotgun (WGS) entry which is preliminary data.</text>
</comment>
<accession>A0AAD2HQF3</accession>
<evidence type="ECO:0000256" key="3">
    <source>
        <dbReference type="ARBA" id="ARBA00022771"/>
    </source>
</evidence>
<dbReference type="Pfam" id="PF07719">
    <property type="entry name" value="TPR_2"/>
    <property type="match status" value="1"/>
</dbReference>
<dbReference type="PROSITE" id="PS50005">
    <property type="entry name" value="TPR"/>
    <property type="match status" value="1"/>
</dbReference>
<feature type="repeat" description="TPR" evidence="6">
    <location>
        <begin position="16"/>
        <end position="49"/>
    </location>
</feature>
<dbReference type="Gene3D" id="1.25.40.10">
    <property type="entry name" value="Tetratricopeptide repeat domain"/>
    <property type="match status" value="1"/>
</dbReference>
<protein>
    <recommendedName>
        <fullName evidence="8">C3H1-type domain-containing protein</fullName>
    </recommendedName>
</protein>
<dbReference type="Proteomes" id="UP001295794">
    <property type="component" value="Unassembled WGS sequence"/>
</dbReference>
<evidence type="ECO:0000259" key="8">
    <source>
        <dbReference type="PROSITE" id="PS50103"/>
    </source>
</evidence>
<feature type="domain" description="C3H1-type" evidence="8">
    <location>
        <begin position="189"/>
        <end position="213"/>
    </location>
</feature>
<feature type="domain" description="C3H1-type" evidence="8">
    <location>
        <begin position="220"/>
        <end position="247"/>
    </location>
</feature>
<dbReference type="GO" id="GO:0008270">
    <property type="term" value="F:zinc ion binding"/>
    <property type="evidence" value="ECO:0007669"/>
    <property type="project" value="UniProtKB-KW"/>
</dbReference>
<reference evidence="9" key="1">
    <citation type="submission" date="2023-11" db="EMBL/GenBank/DDBJ databases">
        <authorList>
            <person name="De Vega J J."/>
            <person name="De Vega J J."/>
        </authorList>
    </citation>
    <scope>NUCLEOTIDE SEQUENCE</scope>
</reference>
<dbReference type="InterPro" id="IPR013105">
    <property type="entry name" value="TPR_2"/>
</dbReference>
<evidence type="ECO:0000256" key="1">
    <source>
        <dbReference type="ARBA" id="ARBA00022723"/>
    </source>
</evidence>
<dbReference type="AlphaFoldDB" id="A0AAD2HQF3"/>
<dbReference type="InterPro" id="IPR051966">
    <property type="entry name" value="RPAP3"/>
</dbReference>
<keyword evidence="5 7" id="KW-0862">Zinc</keyword>
<dbReference type="SUPFAM" id="SSF90229">
    <property type="entry name" value="CCCH zinc finger"/>
    <property type="match status" value="1"/>
</dbReference>
<proteinExistence type="predicted"/>
<organism evidence="9 10">
    <name type="scientific">Mycena citricolor</name>
    <dbReference type="NCBI Taxonomy" id="2018698"/>
    <lineage>
        <taxon>Eukaryota</taxon>
        <taxon>Fungi</taxon>
        <taxon>Dikarya</taxon>
        <taxon>Basidiomycota</taxon>
        <taxon>Agaricomycotina</taxon>
        <taxon>Agaricomycetes</taxon>
        <taxon>Agaricomycetidae</taxon>
        <taxon>Agaricales</taxon>
        <taxon>Marasmiineae</taxon>
        <taxon>Mycenaceae</taxon>
        <taxon>Mycena</taxon>
    </lineage>
</organism>
<keyword evidence="1 7" id="KW-0479">Metal-binding</keyword>